<dbReference type="EMBL" id="LN890655">
    <property type="protein sequence ID" value="CUS02605.2"/>
    <property type="molecule type" value="Genomic_DNA"/>
</dbReference>
<keyword evidence="4" id="KW-1185">Reference proteome</keyword>
<dbReference type="PRINTS" id="PR01270">
    <property type="entry name" value="HDASUPER"/>
</dbReference>
<name>A0A160T223_9CHLR</name>
<feature type="domain" description="Histone deacetylase" evidence="2">
    <location>
        <begin position="18"/>
        <end position="310"/>
    </location>
</feature>
<dbReference type="AlphaFoldDB" id="A0A160T223"/>
<evidence type="ECO:0000259" key="2">
    <source>
        <dbReference type="Pfam" id="PF00850"/>
    </source>
</evidence>
<evidence type="ECO:0000256" key="1">
    <source>
        <dbReference type="ARBA" id="ARBA00005947"/>
    </source>
</evidence>
<dbReference type="GO" id="GO:0004407">
    <property type="term" value="F:histone deacetylase activity"/>
    <property type="evidence" value="ECO:0007669"/>
    <property type="project" value="TreeGrafter"/>
</dbReference>
<evidence type="ECO:0000313" key="4">
    <source>
        <dbReference type="Proteomes" id="UP000215027"/>
    </source>
</evidence>
<organism evidence="3 4">
    <name type="scientific">Candidatus Promineifilum breve</name>
    <dbReference type="NCBI Taxonomy" id="1806508"/>
    <lineage>
        <taxon>Bacteria</taxon>
        <taxon>Bacillati</taxon>
        <taxon>Chloroflexota</taxon>
        <taxon>Ardenticatenia</taxon>
        <taxon>Candidatus Promineifilales</taxon>
        <taxon>Candidatus Promineifilaceae</taxon>
        <taxon>Candidatus Promineifilum</taxon>
    </lineage>
</organism>
<dbReference type="KEGG" id="pbf:CFX0092_A0727"/>
<dbReference type="GO" id="GO:0016787">
    <property type="term" value="F:hydrolase activity"/>
    <property type="evidence" value="ECO:0007669"/>
    <property type="project" value="UniProtKB-KW"/>
</dbReference>
<accession>A0A160T223</accession>
<gene>
    <name evidence="3" type="primary">hdaH</name>
    <name evidence="3" type="ORF">CFX0092_A0727</name>
</gene>
<dbReference type="PANTHER" id="PTHR10625">
    <property type="entry name" value="HISTONE DEACETYLASE HDAC1-RELATED"/>
    <property type="match status" value="1"/>
</dbReference>
<keyword evidence="3" id="KW-0378">Hydrolase</keyword>
<dbReference type="Gene3D" id="3.40.800.20">
    <property type="entry name" value="Histone deacetylase domain"/>
    <property type="match status" value="1"/>
</dbReference>
<evidence type="ECO:0000313" key="3">
    <source>
        <dbReference type="EMBL" id="CUS02605.2"/>
    </source>
</evidence>
<dbReference type="GO" id="GO:0040029">
    <property type="term" value="P:epigenetic regulation of gene expression"/>
    <property type="evidence" value="ECO:0007669"/>
    <property type="project" value="TreeGrafter"/>
</dbReference>
<dbReference type="PANTHER" id="PTHR10625:SF11">
    <property type="entry name" value="HISTONE DEACETYLASE 14, CHLOROPLASTIC"/>
    <property type="match status" value="1"/>
</dbReference>
<comment type="similarity">
    <text evidence="1">Belongs to the histone deacetylase family.</text>
</comment>
<dbReference type="EC" id="3.5.1.-" evidence="3"/>
<sequence>MTTLLVFAPAAGHTKSRHPESHHRTAALMPALERAGLLPALTRLAAPPATVEQLRRAHTLGLIEYVQQVSLQGGGLLDQGDTYVTGESYELARLAAGGCAAAVDQIMSGAAHNGFALIRPPGHHAETDRVSGFCLFNNVAVAARQAQVAHGVKRVAIVDYDVHHGNGTQDIFFEDDSVLFISVHLFAPYFYPGIGGMDEIGVGRGRDFNLNVPLPPYVGDNGYRRVFDELIEPRLRRFEPELLLVSAGFDAHWQDPLAMAGLSLTGYDAITRRLLGYADTLCDGRVLFILEGGYQLDVLSAGVNNVFRALLGRGAIEDPFGPMPQPEHDVSGLLERLKRHYLL</sequence>
<dbReference type="InterPro" id="IPR023696">
    <property type="entry name" value="Ureohydrolase_dom_sf"/>
</dbReference>
<dbReference type="InterPro" id="IPR023801">
    <property type="entry name" value="His_deacetylse_dom"/>
</dbReference>
<proteinExistence type="inferred from homology"/>
<dbReference type="CDD" id="cd09992">
    <property type="entry name" value="HDAC_classII"/>
    <property type="match status" value="1"/>
</dbReference>
<dbReference type="InterPro" id="IPR037138">
    <property type="entry name" value="His_deacetylse_dom_sf"/>
</dbReference>
<protein>
    <submittedName>
        <fullName evidence="3">Histone deacetylase-like amidohydrolase</fullName>
        <ecNumber evidence="3">3.5.1.-</ecNumber>
    </submittedName>
</protein>
<dbReference type="RefSeq" id="WP_095042200.1">
    <property type="nucleotide sequence ID" value="NZ_LN890655.1"/>
</dbReference>
<dbReference type="Pfam" id="PF00850">
    <property type="entry name" value="Hist_deacetyl"/>
    <property type="match status" value="1"/>
</dbReference>
<dbReference type="Proteomes" id="UP000215027">
    <property type="component" value="Chromosome I"/>
</dbReference>
<dbReference type="OrthoDB" id="9808367at2"/>
<dbReference type="SUPFAM" id="SSF52768">
    <property type="entry name" value="Arginase/deacetylase"/>
    <property type="match status" value="1"/>
</dbReference>
<dbReference type="InterPro" id="IPR000286">
    <property type="entry name" value="HDACs"/>
</dbReference>
<reference evidence="3" key="1">
    <citation type="submission" date="2016-01" db="EMBL/GenBank/DDBJ databases">
        <authorList>
            <person name="Mcilroy J.S."/>
            <person name="Karst M S."/>
            <person name="Albertsen M."/>
        </authorList>
    </citation>
    <scope>NUCLEOTIDE SEQUENCE</scope>
    <source>
        <strain evidence="3">Cfx-K</strain>
    </source>
</reference>
<dbReference type="GO" id="GO:0005737">
    <property type="term" value="C:cytoplasm"/>
    <property type="evidence" value="ECO:0007669"/>
    <property type="project" value="TreeGrafter"/>
</dbReference>